<reference evidence="2" key="2">
    <citation type="submission" date="2018-10" db="UniProtKB">
        <authorList>
            <consortium name="EnsemblPlants"/>
        </authorList>
    </citation>
    <scope>IDENTIFICATION</scope>
</reference>
<dbReference type="EnsemblPlants" id="TraesCS2A02G017000.1">
    <property type="protein sequence ID" value="TraesCS2A02G017000.1"/>
    <property type="gene ID" value="TraesCS2A02G017000"/>
</dbReference>
<dbReference type="Pfam" id="PF07762">
    <property type="entry name" value="DUF1618"/>
    <property type="match status" value="1"/>
</dbReference>
<dbReference type="PANTHER" id="PTHR33086:SF43">
    <property type="entry name" value="DUF1618 DOMAIN-CONTAINING PROTEIN"/>
    <property type="match status" value="1"/>
</dbReference>
<protein>
    <recommendedName>
        <fullName evidence="1">DUF1618 domain-containing protein</fullName>
    </recommendedName>
</protein>
<dbReference type="PANTHER" id="PTHR33086">
    <property type="entry name" value="OS05G0468200 PROTEIN-RELATED"/>
    <property type="match status" value="1"/>
</dbReference>
<keyword evidence="3" id="KW-1185">Reference proteome</keyword>
<accession>A0A3B6API7</accession>
<dbReference type="AlphaFoldDB" id="A0A3B6API7"/>
<feature type="domain" description="DUF1618" evidence="1">
    <location>
        <begin position="221"/>
        <end position="348"/>
    </location>
</feature>
<organism evidence="2">
    <name type="scientific">Triticum aestivum</name>
    <name type="common">Wheat</name>
    <dbReference type="NCBI Taxonomy" id="4565"/>
    <lineage>
        <taxon>Eukaryota</taxon>
        <taxon>Viridiplantae</taxon>
        <taxon>Streptophyta</taxon>
        <taxon>Embryophyta</taxon>
        <taxon>Tracheophyta</taxon>
        <taxon>Spermatophyta</taxon>
        <taxon>Magnoliopsida</taxon>
        <taxon>Liliopsida</taxon>
        <taxon>Poales</taxon>
        <taxon>Poaceae</taxon>
        <taxon>BOP clade</taxon>
        <taxon>Pooideae</taxon>
        <taxon>Triticodae</taxon>
        <taxon>Triticeae</taxon>
        <taxon>Triticinae</taxon>
        <taxon>Triticum</taxon>
    </lineage>
</organism>
<dbReference type="InterPro" id="IPR011676">
    <property type="entry name" value="DUF1618"/>
</dbReference>
<dbReference type="Proteomes" id="UP000019116">
    <property type="component" value="Chromosome 2A"/>
</dbReference>
<dbReference type="OrthoDB" id="582405at2759"/>
<name>A0A3B6API7_WHEAT</name>
<evidence type="ECO:0000313" key="2">
    <source>
        <dbReference type="EnsemblPlants" id="TraesCS2A02G017000.1"/>
    </source>
</evidence>
<sequence length="452" mass="50897">MARSMALLHREIYFSDDEALSGRVSSIRCPWEGRDDPPSRQEISDAVTDYLRTFKAHAVVADPPALSFLHILRPPASVGLPMQFHSLTLATISSTDKNLVAMYAGGYRPGNRLPGGYLIYDARNDSISGIPELPSDHSHRAIGCESAVVMCEAAAAAAGNDYFLAELVRVWPEGSQAALWLWKSSVQKWDLHPSRLPLPSSTTSHFSPDLCFSCWGSVLCWVDLLKGMVLCDLKQNCKFSFIQLPKDCPTYDADSNKFTYACAEEFRSMACVGGGIKFVALDECDEHQPEKGLELTIWTLSHDLSGWKESRKYNVENIWANEAYKPAGIRNLPPSFPVLSIHEEGVVYLVLDDLRELDDGLEYMGQWMLRVDIGNDKVQFYPKGEKSSVNSQLFASEFSAHRQQDHLREREREREREIEASELGIWKYAHRRCTCSLFLNSELSELVCVERG</sequence>
<evidence type="ECO:0000259" key="1">
    <source>
        <dbReference type="Pfam" id="PF07762"/>
    </source>
</evidence>
<reference evidence="2" key="1">
    <citation type="submission" date="2018-08" db="EMBL/GenBank/DDBJ databases">
        <authorList>
            <person name="Rossello M."/>
        </authorList>
    </citation>
    <scope>NUCLEOTIDE SEQUENCE [LARGE SCALE GENOMIC DNA]</scope>
    <source>
        <strain evidence="2">cv. Chinese Spring</strain>
    </source>
</reference>
<proteinExistence type="predicted"/>
<dbReference type="STRING" id="4565.A0A3B6API7"/>
<gene>
    <name evidence="2" type="primary">LOC123184220</name>
</gene>
<dbReference type="Gramene" id="TraesCS2A02G017000.1">
    <property type="protein sequence ID" value="TraesCS2A02G017000.1"/>
    <property type="gene ID" value="TraesCS2A02G017000"/>
</dbReference>
<evidence type="ECO:0000313" key="3">
    <source>
        <dbReference type="Proteomes" id="UP000019116"/>
    </source>
</evidence>
<dbReference type="Gramene" id="TraesNOR2A03G00591550.1">
    <property type="protein sequence ID" value="TraesNOR2A03G00591550.1"/>
    <property type="gene ID" value="TraesNOR2A03G00591550"/>
</dbReference>
<dbReference type="Gramene" id="TraesCS2A03G0035500.2">
    <property type="protein sequence ID" value="TraesCS2A03G0035500.2.CDS"/>
    <property type="gene ID" value="TraesCS2A03G0035500"/>
</dbReference>
<dbReference type="Gramene" id="TraesWEE_scaffold_046620_01G000100.1">
    <property type="protein sequence ID" value="TraesWEE_scaffold_046620_01G000100.1"/>
    <property type="gene ID" value="TraesWEE_scaffold_046620_01G000100"/>
</dbReference>